<comment type="caution">
    <text evidence="1">The sequence shown here is derived from an EMBL/GenBank/DDBJ whole genome shotgun (WGS) entry which is preliminary data.</text>
</comment>
<evidence type="ECO:0000313" key="1">
    <source>
        <dbReference type="EMBL" id="KKK68573.1"/>
    </source>
</evidence>
<sequence length="45" mass="4945">PVMVAYEFSEEQLSAITAYIQSLTSDEISAPQADTPMNKNITPQD</sequence>
<organism evidence="1">
    <name type="scientific">marine sediment metagenome</name>
    <dbReference type="NCBI Taxonomy" id="412755"/>
    <lineage>
        <taxon>unclassified sequences</taxon>
        <taxon>metagenomes</taxon>
        <taxon>ecological metagenomes</taxon>
    </lineage>
</organism>
<accession>A0A0F8XI42</accession>
<protein>
    <submittedName>
        <fullName evidence="1">Uncharacterized protein</fullName>
    </submittedName>
</protein>
<dbReference type="AlphaFoldDB" id="A0A0F8XI42"/>
<feature type="non-terminal residue" evidence="1">
    <location>
        <position position="1"/>
    </location>
</feature>
<reference evidence="1" key="1">
    <citation type="journal article" date="2015" name="Nature">
        <title>Complex archaea that bridge the gap between prokaryotes and eukaryotes.</title>
        <authorList>
            <person name="Spang A."/>
            <person name="Saw J.H."/>
            <person name="Jorgensen S.L."/>
            <person name="Zaremba-Niedzwiedzka K."/>
            <person name="Martijn J."/>
            <person name="Lind A.E."/>
            <person name="van Eijk R."/>
            <person name="Schleper C."/>
            <person name="Guy L."/>
            <person name="Ettema T.J."/>
        </authorList>
    </citation>
    <scope>NUCLEOTIDE SEQUENCE</scope>
</reference>
<name>A0A0F8XI42_9ZZZZ</name>
<gene>
    <name evidence="1" type="ORF">LCGC14_2942710</name>
</gene>
<dbReference type="EMBL" id="LAZR01059069">
    <property type="protein sequence ID" value="KKK68573.1"/>
    <property type="molecule type" value="Genomic_DNA"/>
</dbReference>
<proteinExistence type="predicted"/>